<dbReference type="Gene3D" id="3.20.20.70">
    <property type="entry name" value="Aldolase class I"/>
    <property type="match status" value="1"/>
</dbReference>
<keyword evidence="5" id="KW-0560">Oxidoreductase</keyword>
<evidence type="ECO:0000259" key="6">
    <source>
        <dbReference type="Pfam" id="PF00724"/>
    </source>
</evidence>
<sequence length="355" mass="37381">MSQLFTPLRLRGVTLPNRVAVSPMCEYSAGPDGLPHNWHLVHLGSRAVGGAGLVLTEATAVLPEGRITPQDVGIWSDAHVEAWRPITAFLTEQGAVPGVQLAHAGFKASTARPWAQRQGGVPDAEGGWTPVGPGAEPFIPSYRTPTALDEAGIAAVVEAFAVAARRALDAGFAVVEIHAAHGYLLHEFLSPLTNHRTDGYGGDLDGRMRLTLEVARAVRAAVGEDVPVLARISATDWVEGGWTVEDSVALARELAGAGVDLIDCSSGGAAPRATIPVGPGYQVPLAARVRRDAGVPTGAVGLITEPEQAEEIVTSGQADLVLLGRELLRDPYWPRRAAAKLGAEPGWPSQYLRAW</sequence>
<dbReference type="InterPro" id="IPR001155">
    <property type="entry name" value="OxRdtase_FMN_N"/>
</dbReference>
<dbReference type="PANTHER" id="PTHR43303:SF4">
    <property type="entry name" value="NADPH DEHYDROGENASE C23G7.10C-RELATED"/>
    <property type="match status" value="1"/>
</dbReference>
<dbReference type="EMBL" id="FNPH01000002">
    <property type="protein sequence ID" value="SDY53412.1"/>
    <property type="molecule type" value="Genomic_DNA"/>
</dbReference>
<keyword evidence="4" id="KW-0521">NADP</keyword>
<dbReference type="GO" id="GO:0050661">
    <property type="term" value="F:NADP binding"/>
    <property type="evidence" value="ECO:0007669"/>
    <property type="project" value="InterPro"/>
</dbReference>
<evidence type="ECO:0000313" key="7">
    <source>
        <dbReference type="EMBL" id="SDY53412.1"/>
    </source>
</evidence>
<evidence type="ECO:0000256" key="3">
    <source>
        <dbReference type="ARBA" id="ARBA00022643"/>
    </source>
</evidence>
<evidence type="ECO:0000256" key="5">
    <source>
        <dbReference type="ARBA" id="ARBA00023002"/>
    </source>
</evidence>
<keyword evidence="3" id="KW-0288">FMN</keyword>
<proteinExistence type="predicted"/>
<dbReference type="InterPro" id="IPR013785">
    <property type="entry name" value="Aldolase_TIM"/>
</dbReference>
<comment type="cofactor">
    <cofactor evidence="1">
        <name>FMN</name>
        <dbReference type="ChEBI" id="CHEBI:58210"/>
    </cofactor>
</comment>
<name>A0A1H3KMN6_9ACTN</name>
<keyword evidence="2" id="KW-0285">Flavoprotein</keyword>
<dbReference type="OrthoDB" id="3169239at2"/>
<dbReference type="CDD" id="cd02932">
    <property type="entry name" value="OYE_YqiM_FMN"/>
    <property type="match status" value="1"/>
</dbReference>
<dbReference type="GO" id="GO:0010181">
    <property type="term" value="F:FMN binding"/>
    <property type="evidence" value="ECO:0007669"/>
    <property type="project" value="InterPro"/>
</dbReference>
<protein>
    <submittedName>
        <fullName evidence="7">2,4-dienoyl-CoA reductase</fullName>
    </submittedName>
</protein>
<evidence type="ECO:0000256" key="2">
    <source>
        <dbReference type="ARBA" id="ARBA00022630"/>
    </source>
</evidence>
<keyword evidence="8" id="KW-1185">Reference proteome</keyword>
<dbReference type="STRING" id="405436.SAMN05444365_102560"/>
<evidence type="ECO:0000256" key="4">
    <source>
        <dbReference type="ARBA" id="ARBA00022857"/>
    </source>
</evidence>
<dbReference type="AlphaFoldDB" id="A0A1H3KMN6"/>
<dbReference type="GO" id="GO:0003959">
    <property type="term" value="F:NADPH dehydrogenase activity"/>
    <property type="evidence" value="ECO:0007669"/>
    <property type="project" value="InterPro"/>
</dbReference>
<dbReference type="RefSeq" id="WP_091554131.1">
    <property type="nucleotide sequence ID" value="NZ_FNPH01000002.1"/>
</dbReference>
<dbReference type="Pfam" id="PF00724">
    <property type="entry name" value="Oxidored_FMN"/>
    <property type="match status" value="1"/>
</dbReference>
<dbReference type="PANTHER" id="PTHR43303">
    <property type="entry name" value="NADPH DEHYDROGENASE C23G7.10C-RELATED"/>
    <property type="match status" value="1"/>
</dbReference>
<gene>
    <name evidence="7" type="ORF">SAMN05444365_102560</name>
</gene>
<dbReference type="SUPFAM" id="SSF51395">
    <property type="entry name" value="FMN-linked oxidoreductases"/>
    <property type="match status" value="1"/>
</dbReference>
<reference evidence="8" key="1">
    <citation type="submission" date="2016-10" db="EMBL/GenBank/DDBJ databases">
        <authorList>
            <person name="Varghese N."/>
            <person name="Submissions S."/>
        </authorList>
    </citation>
    <scope>NUCLEOTIDE SEQUENCE [LARGE SCALE GENOMIC DNA]</scope>
    <source>
        <strain evidence="8">DSM 45245</strain>
    </source>
</reference>
<accession>A0A1H3KMN6</accession>
<dbReference type="InterPro" id="IPR044152">
    <property type="entry name" value="YqjM-like"/>
</dbReference>
<evidence type="ECO:0000256" key="1">
    <source>
        <dbReference type="ARBA" id="ARBA00001917"/>
    </source>
</evidence>
<feature type="domain" description="NADH:flavin oxidoreductase/NADH oxidase N-terminal" evidence="6">
    <location>
        <begin position="3"/>
        <end position="341"/>
    </location>
</feature>
<evidence type="ECO:0000313" key="8">
    <source>
        <dbReference type="Proteomes" id="UP000242415"/>
    </source>
</evidence>
<dbReference type="Proteomes" id="UP000242415">
    <property type="component" value="Unassembled WGS sequence"/>
</dbReference>
<organism evidence="7 8">
    <name type="scientific">Micromonospora pattaloongensis</name>
    <dbReference type="NCBI Taxonomy" id="405436"/>
    <lineage>
        <taxon>Bacteria</taxon>
        <taxon>Bacillati</taxon>
        <taxon>Actinomycetota</taxon>
        <taxon>Actinomycetes</taxon>
        <taxon>Micromonosporales</taxon>
        <taxon>Micromonosporaceae</taxon>
        <taxon>Micromonospora</taxon>
    </lineage>
</organism>